<dbReference type="GO" id="GO:0043190">
    <property type="term" value="C:ATP-binding cassette (ABC) transporter complex"/>
    <property type="evidence" value="ECO:0007669"/>
    <property type="project" value="InterPro"/>
</dbReference>
<dbReference type="Gene3D" id="3.10.105.10">
    <property type="entry name" value="Dipeptide-binding Protein, Domain 3"/>
    <property type="match status" value="1"/>
</dbReference>
<dbReference type="GO" id="GO:0030288">
    <property type="term" value="C:outer membrane-bounded periplasmic space"/>
    <property type="evidence" value="ECO:0007669"/>
    <property type="project" value="TreeGrafter"/>
</dbReference>
<organism evidence="6 7">
    <name type="scientific">Manganibacter manganicus</name>
    <dbReference type="NCBI Taxonomy" id="1873176"/>
    <lineage>
        <taxon>Bacteria</taxon>
        <taxon>Pseudomonadati</taxon>
        <taxon>Pseudomonadota</taxon>
        <taxon>Alphaproteobacteria</taxon>
        <taxon>Hyphomicrobiales</taxon>
        <taxon>Phyllobacteriaceae</taxon>
        <taxon>Manganibacter</taxon>
    </lineage>
</organism>
<dbReference type="AlphaFoldDB" id="A0A1V8RLE9"/>
<dbReference type="PANTHER" id="PTHR30290">
    <property type="entry name" value="PERIPLASMIC BINDING COMPONENT OF ABC TRANSPORTER"/>
    <property type="match status" value="1"/>
</dbReference>
<dbReference type="InterPro" id="IPR039424">
    <property type="entry name" value="SBP_5"/>
</dbReference>
<dbReference type="GO" id="GO:1904680">
    <property type="term" value="F:peptide transmembrane transporter activity"/>
    <property type="evidence" value="ECO:0007669"/>
    <property type="project" value="TreeGrafter"/>
</dbReference>
<dbReference type="OrthoDB" id="9803988at2"/>
<evidence type="ECO:0000256" key="2">
    <source>
        <dbReference type="ARBA" id="ARBA00005695"/>
    </source>
</evidence>
<keyword evidence="3 4" id="KW-0732">Signal</keyword>
<dbReference type="GO" id="GO:0042884">
    <property type="term" value="P:microcin transport"/>
    <property type="evidence" value="ECO:0007669"/>
    <property type="project" value="TreeGrafter"/>
</dbReference>
<feature type="chain" id="PRO_5010730643" description="Solute-binding protein family 5 domain-containing protein" evidence="4">
    <location>
        <begin position="34"/>
        <end position="627"/>
    </location>
</feature>
<dbReference type="InterPro" id="IPR006311">
    <property type="entry name" value="TAT_signal"/>
</dbReference>
<dbReference type="InterPro" id="IPR030678">
    <property type="entry name" value="Peptide/Ni-bd"/>
</dbReference>
<evidence type="ECO:0000313" key="6">
    <source>
        <dbReference type="EMBL" id="OQM74031.1"/>
    </source>
</evidence>
<keyword evidence="7" id="KW-1185">Reference proteome</keyword>
<protein>
    <recommendedName>
        <fullName evidence="5">Solute-binding protein family 5 domain-containing protein</fullName>
    </recommendedName>
</protein>
<dbReference type="CDD" id="cd08497">
    <property type="entry name" value="MbnE-like"/>
    <property type="match status" value="1"/>
</dbReference>
<reference evidence="6 7" key="1">
    <citation type="journal article" date="2016" name="Int. J. Syst. Evol. Microbiol.">
        <title>Pseudaminobacter manganicus sp. nov., isolated from sludge of a manganese mine.</title>
        <authorList>
            <person name="Li J."/>
            <person name="Huang J."/>
            <person name="Liao S."/>
            <person name="Wang G."/>
        </authorList>
    </citation>
    <scope>NUCLEOTIDE SEQUENCE [LARGE SCALE GENOMIC DNA]</scope>
    <source>
        <strain evidence="6 7">JH-7</strain>
    </source>
</reference>
<evidence type="ECO:0000256" key="4">
    <source>
        <dbReference type="SAM" id="SignalP"/>
    </source>
</evidence>
<dbReference type="PANTHER" id="PTHR30290:SF64">
    <property type="entry name" value="ABC TRANSPORTER PERIPLASMIC BINDING PROTEIN"/>
    <property type="match status" value="1"/>
</dbReference>
<gene>
    <name evidence="6" type="ORF">BFN67_06315</name>
</gene>
<dbReference type="GO" id="GO:0015833">
    <property type="term" value="P:peptide transport"/>
    <property type="evidence" value="ECO:0007669"/>
    <property type="project" value="TreeGrafter"/>
</dbReference>
<accession>A0A1V8RLE9</accession>
<comment type="caution">
    <text evidence="6">The sequence shown here is derived from an EMBL/GenBank/DDBJ whole genome shotgun (WGS) entry which is preliminary data.</text>
</comment>
<dbReference type="Proteomes" id="UP000191905">
    <property type="component" value="Unassembled WGS sequence"/>
</dbReference>
<dbReference type="EMBL" id="MDET01000045">
    <property type="protein sequence ID" value="OQM74031.1"/>
    <property type="molecule type" value="Genomic_DNA"/>
</dbReference>
<dbReference type="Gene3D" id="3.40.190.10">
    <property type="entry name" value="Periplasmic binding protein-like II"/>
    <property type="match status" value="1"/>
</dbReference>
<dbReference type="STRING" id="1873176.BFN67_06315"/>
<evidence type="ECO:0000313" key="7">
    <source>
        <dbReference type="Proteomes" id="UP000191905"/>
    </source>
</evidence>
<comment type="similarity">
    <text evidence="2">Belongs to the bacterial solute-binding protein 5 family.</text>
</comment>
<comment type="subcellular location">
    <subcellularLocation>
        <location evidence="1">Periplasm</location>
    </subcellularLocation>
</comment>
<dbReference type="Pfam" id="PF00496">
    <property type="entry name" value="SBP_bac_5"/>
    <property type="match status" value="1"/>
</dbReference>
<sequence length="627" mass="70014">MTDPGQPLLHRRDFLALSAAAASAALMPGRAFAASPTAVKLHGLSVFGELKYGADFSRFDYVNPQAPKGGTFNFQPPNWGYNQNPTTFNTLNSFALKGDAPPRMELCFDSLMTRALDEPDAVYGLLAESVTISDDRNSFDFALRPQARWHDGSKLNIEDVVFSLMLFKEKGHPDLLFPLRELESAAALDAGTLRLTFSGQQSAQTILNIVTMPIVSKNYYAAHDFDASTMAPPLGSGPYEVGRVSAGQSIEFNRLGDYWGADLPVNRGHYNFGRIRIDFYRNRQAAFEAFKKGNTTFREEFTARIWATGYDFPALDAGKVVRREFPGEKTPAMQAMAINQRRARFRDIHVRRAIDLCFDFEWMKRTLFSGSYDRSQSNFEHSDFRANGLPSPAELALLEPFRAELPPEVFGEAVIQPMSDGSGRDRKLLGQAARLLSGAGWKRSGDFLVNGKGERLSAELLANDDALTRIFLPWAENMKAIGIDASVRVVDSAQYARRQDEFDFDMILTAVNIGATPTIDSLEMLYHSHAADRPGTRNYPGTKSSAIDALVAAAGRATSRAELVTALNALDRVLRARLDWIPTYYLANHRVAYWDMFGFVEPKPDFGFPVETLWWFDRNRARKIDKA</sequence>
<feature type="domain" description="Solute-binding protein family 5" evidence="5">
    <location>
        <begin position="122"/>
        <end position="529"/>
    </location>
</feature>
<dbReference type="SUPFAM" id="SSF53850">
    <property type="entry name" value="Periplasmic binding protein-like II"/>
    <property type="match status" value="1"/>
</dbReference>
<dbReference type="PIRSF" id="PIRSF002741">
    <property type="entry name" value="MppA"/>
    <property type="match status" value="1"/>
</dbReference>
<dbReference type="InterPro" id="IPR000914">
    <property type="entry name" value="SBP_5_dom"/>
</dbReference>
<feature type="signal peptide" evidence="4">
    <location>
        <begin position="1"/>
        <end position="33"/>
    </location>
</feature>
<dbReference type="PROSITE" id="PS51318">
    <property type="entry name" value="TAT"/>
    <property type="match status" value="1"/>
</dbReference>
<evidence type="ECO:0000259" key="5">
    <source>
        <dbReference type="Pfam" id="PF00496"/>
    </source>
</evidence>
<name>A0A1V8RLE9_9HYPH</name>
<evidence type="ECO:0000256" key="3">
    <source>
        <dbReference type="ARBA" id="ARBA00022729"/>
    </source>
</evidence>
<proteinExistence type="inferred from homology"/>
<evidence type="ECO:0000256" key="1">
    <source>
        <dbReference type="ARBA" id="ARBA00004418"/>
    </source>
</evidence>